<dbReference type="InterPro" id="IPR036182">
    <property type="entry name" value="PCuAC_sf"/>
</dbReference>
<dbReference type="InterPro" id="IPR007410">
    <property type="entry name" value="LpqE-like"/>
</dbReference>
<dbReference type="EMBL" id="CP061035">
    <property type="protein sequence ID" value="QQV78845.1"/>
    <property type="molecule type" value="Genomic_DNA"/>
</dbReference>
<accession>A0A974NXR6</accession>
<dbReference type="KEGG" id="sari:H5J25_05100"/>
<dbReference type="Gene3D" id="2.60.40.1890">
    <property type="entry name" value="PCu(A)C copper chaperone"/>
    <property type="match status" value="1"/>
</dbReference>
<dbReference type="AlphaFoldDB" id="A0A974NXR6"/>
<dbReference type="SUPFAM" id="SSF110087">
    <property type="entry name" value="DR1885-like metal-binding protein"/>
    <property type="match status" value="1"/>
</dbReference>
<dbReference type="PANTHER" id="PTHR36302:SF1">
    <property type="entry name" value="COPPER CHAPERONE PCU(A)C"/>
    <property type="match status" value="1"/>
</dbReference>
<evidence type="ECO:0000313" key="1">
    <source>
        <dbReference type="EMBL" id="QQV78845.1"/>
    </source>
</evidence>
<sequence>MTIAALALAGCSPPAVVSVDNAYVRLPAVSRGAAAGYFTLNGGATDATLLSVQSNVAIRAEMHESMKSGGMMAMKPLASVPLPAHGEVKFAPGGKHVMLFDMNPGIKRGSKVPLLLTFADGLRVRTNAVAIAAGDPVPEE</sequence>
<dbReference type="Pfam" id="PF04314">
    <property type="entry name" value="PCuAC"/>
    <property type="match status" value="1"/>
</dbReference>
<gene>
    <name evidence="1" type="ORF">H5J25_05100</name>
</gene>
<organism evidence="1 2">
    <name type="scientific">Sphingomonas aliaeris</name>
    <dbReference type="NCBI Taxonomy" id="2759526"/>
    <lineage>
        <taxon>Bacteria</taxon>
        <taxon>Pseudomonadati</taxon>
        <taxon>Pseudomonadota</taxon>
        <taxon>Alphaproteobacteria</taxon>
        <taxon>Sphingomonadales</taxon>
        <taxon>Sphingomonadaceae</taxon>
        <taxon>Sphingomonas</taxon>
    </lineage>
</organism>
<keyword evidence="2" id="KW-1185">Reference proteome</keyword>
<name>A0A974NXR6_9SPHN</name>
<proteinExistence type="predicted"/>
<protein>
    <submittedName>
        <fullName evidence="1">Copper chaperone PCu(A)C</fullName>
    </submittedName>
</protein>
<evidence type="ECO:0000313" key="2">
    <source>
        <dbReference type="Proteomes" id="UP000595894"/>
    </source>
</evidence>
<dbReference type="Proteomes" id="UP000595894">
    <property type="component" value="Chromosome"/>
</dbReference>
<dbReference type="PANTHER" id="PTHR36302">
    <property type="entry name" value="BLR7088 PROTEIN"/>
    <property type="match status" value="1"/>
</dbReference>
<dbReference type="InterPro" id="IPR058248">
    <property type="entry name" value="Lxx211020-like"/>
</dbReference>
<reference evidence="2" key="1">
    <citation type="submission" date="2020-09" db="EMBL/GenBank/DDBJ databases">
        <title>Sphingomonas sp., a new species isolated from pork steak.</title>
        <authorList>
            <person name="Heidler von Heilborn D."/>
        </authorList>
    </citation>
    <scope>NUCLEOTIDE SEQUENCE [LARGE SCALE GENOMIC DNA]</scope>
</reference>